<name>A0ABU6SF55_9FABA</name>
<comment type="similarity">
    <text evidence="1">Belongs to the IAA-amido conjugating enzyme family.</text>
</comment>
<feature type="domain" description="GH3 C-terminal" evidence="4">
    <location>
        <begin position="453"/>
        <end position="577"/>
    </location>
</feature>
<evidence type="ECO:0000259" key="4">
    <source>
        <dbReference type="Pfam" id="PF23572"/>
    </source>
</evidence>
<dbReference type="EMBL" id="JASCZI010060628">
    <property type="protein sequence ID" value="MED6134759.1"/>
    <property type="molecule type" value="Genomic_DNA"/>
</dbReference>
<organism evidence="5 6">
    <name type="scientific">Stylosanthes scabra</name>
    <dbReference type="NCBI Taxonomy" id="79078"/>
    <lineage>
        <taxon>Eukaryota</taxon>
        <taxon>Viridiplantae</taxon>
        <taxon>Streptophyta</taxon>
        <taxon>Embryophyta</taxon>
        <taxon>Tracheophyta</taxon>
        <taxon>Spermatophyta</taxon>
        <taxon>Magnoliopsida</taxon>
        <taxon>eudicotyledons</taxon>
        <taxon>Gunneridae</taxon>
        <taxon>Pentapetalae</taxon>
        <taxon>rosids</taxon>
        <taxon>fabids</taxon>
        <taxon>Fabales</taxon>
        <taxon>Fabaceae</taxon>
        <taxon>Papilionoideae</taxon>
        <taxon>50 kb inversion clade</taxon>
        <taxon>dalbergioids sensu lato</taxon>
        <taxon>Dalbergieae</taxon>
        <taxon>Pterocarpus clade</taxon>
        <taxon>Stylosanthes</taxon>
    </lineage>
</organism>
<evidence type="ECO:0008006" key="7">
    <source>
        <dbReference type="Google" id="ProtNLM"/>
    </source>
</evidence>
<dbReference type="Pfam" id="PF23571">
    <property type="entry name" value="GH3_M"/>
    <property type="match status" value="1"/>
</dbReference>
<evidence type="ECO:0000256" key="2">
    <source>
        <dbReference type="ARBA" id="ARBA00022598"/>
    </source>
</evidence>
<proteinExistence type="inferred from homology"/>
<accession>A0ABU6SF55</accession>
<keyword evidence="2" id="KW-0436">Ligase</keyword>
<protein>
    <recommendedName>
        <fullName evidence="7">Indole-3-acetic acid-amido synthetase GH3.6</fullName>
    </recommendedName>
</protein>
<dbReference type="InterPro" id="IPR055378">
    <property type="entry name" value="GH3_C"/>
</dbReference>
<dbReference type="PANTHER" id="PTHR31901">
    <property type="entry name" value="GH3 DOMAIN-CONTAINING PROTEIN"/>
    <property type="match status" value="1"/>
</dbReference>
<dbReference type="InterPro" id="IPR055377">
    <property type="entry name" value="GH3_M"/>
</dbReference>
<sequence>MNGELIQQANMAEEEEVIEKLEEYTKNARHHQLETLHSILQHNSKVLYLQPFLSNLDHHHLDAHTFRSLVPLSSFEDYADYINHMAEHGNQHDHHPLLSVDPLLGFFYSSGTATMKPKLIPYFDSSLCTEATFLAMQWTFLIRKRFFPPRPSINKILWFHHVGNITTAKCGLNVMPVSQYILQCGKVTPQEIPMVYASPSQVFLGSHADQQTYCHLLCGLRNLDLIDGIAAPYCLGLVKAFTLLESKWEQLCHDLECGFPSHEITDVAMREAVTETIGGPQPELSNRIRQICEDNDNDWSGIAHRLWKNVRYIKCVSTGIMKQYYTKVKYYAGEVPVVGGDYFASECSVGLNLDIMQPPETTRYVLFPSAAYFEFLPFNMNDDSNNNAADKTVDISSVEVGKMYEMVVTTYCGFYRYRLGDVVRIVGFYNSCPEVEFVMRAPKAASEILTERDLISAIENFQLALRGAKMRAEIVEFASFLDQESRPKQLKVFIEVQEESDFMEDKLDESIRILRSCISSLESSLGALYKVEKVKGQLGSLIVFILRPGAFDKLYELAIRNGTPAGQYKPPKILRNHEIVRLLEKFSLCDKIV</sequence>
<reference evidence="5 6" key="1">
    <citation type="journal article" date="2023" name="Plants (Basel)">
        <title>Bridging the Gap: Combining Genomics and Transcriptomics Approaches to Understand Stylosanthes scabra, an Orphan Legume from the Brazilian Caatinga.</title>
        <authorList>
            <person name="Ferreira-Neto J.R.C."/>
            <person name="da Silva M.D."/>
            <person name="Binneck E."/>
            <person name="de Melo N.F."/>
            <person name="da Silva R.H."/>
            <person name="de Melo A.L.T.M."/>
            <person name="Pandolfi V."/>
            <person name="Bustamante F.O."/>
            <person name="Brasileiro-Vidal A.C."/>
            <person name="Benko-Iseppon A.M."/>
        </authorList>
    </citation>
    <scope>NUCLEOTIDE SEQUENCE [LARGE SCALE GENOMIC DNA]</scope>
    <source>
        <tissue evidence="5">Leaves</tissue>
    </source>
</reference>
<evidence type="ECO:0000313" key="5">
    <source>
        <dbReference type="EMBL" id="MED6134759.1"/>
    </source>
</evidence>
<dbReference type="PANTHER" id="PTHR31901:SF44">
    <property type="entry name" value="INDOLE-3-ACETIC ACID-AMIDO SYNTHETASE GH3.6-RELATED"/>
    <property type="match status" value="1"/>
</dbReference>
<gene>
    <name evidence="5" type="ORF">PIB30_039943</name>
</gene>
<dbReference type="InterPro" id="IPR004993">
    <property type="entry name" value="GH3"/>
</dbReference>
<evidence type="ECO:0000256" key="1">
    <source>
        <dbReference type="ARBA" id="ARBA00008068"/>
    </source>
</evidence>
<evidence type="ECO:0000259" key="3">
    <source>
        <dbReference type="Pfam" id="PF23571"/>
    </source>
</evidence>
<dbReference type="Pfam" id="PF23572">
    <property type="entry name" value="GH3_C"/>
    <property type="match status" value="1"/>
</dbReference>
<evidence type="ECO:0000313" key="6">
    <source>
        <dbReference type="Proteomes" id="UP001341840"/>
    </source>
</evidence>
<dbReference type="Pfam" id="PF03321">
    <property type="entry name" value="GH3"/>
    <property type="match status" value="1"/>
</dbReference>
<feature type="domain" description="GH3 middle" evidence="3">
    <location>
        <begin position="364"/>
        <end position="440"/>
    </location>
</feature>
<keyword evidence="6" id="KW-1185">Reference proteome</keyword>
<comment type="caution">
    <text evidence="5">The sequence shown here is derived from an EMBL/GenBank/DDBJ whole genome shotgun (WGS) entry which is preliminary data.</text>
</comment>
<dbReference type="Proteomes" id="UP001341840">
    <property type="component" value="Unassembled WGS sequence"/>
</dbReference>